<sequence>MQNLKKSSWVSSANTPNCDFPLENLPWGSFQLPGDLPSTNRIGVAIGTKILDFSTLEGLVEVPQDLHAAFLMLNQGHFNQYMNLSGEIHQSMRNWITDLLSTANTNTQAIETRLVDQKAACMSKPCFIHDYTDFYASIHHATSVGKMLRPDAPLSPNYKWLPVAYHGRASSIQVSGANVKRPSGQMRASEGKPPYFRPSRRLDFELELGIFIGTGNALGEPISMAQAEEHFFGMCILNDWSARDIQGWEGQPLGPFLGKNFSTTISPWIVTKEALAPFRKAWTRSDKNEEVLDYLSHPENTAHGSISIQLEVDLETAAMREAGLPAHRLTQSEFSEAAYWTIAQLITHHASNGCNLQSGDLLGTGTLSGISPANAGSLLELSQGGKTPIRLANGQERSFLEDGDELTIRAYCELPNQVRIGFGECRNRIIA</sequence>
<feature type="binding site" evidence="13">
    <location>
        <position position="207"/>
    </location>
    <ligand>
        <name>Ca(2+)</name>
        <dbReference type="ChEBI" id="CHEBI:29108"/>
    </ligand>
</feature>
<dbReference type="InterPro" id="IPR036663">
    <property type="entry name" value="Fumarylacetoacetase_C_sf"/>
</dbReference>
<evidence type="ECO:0000256" key="13">
    <source>
        <dbReference type="PIRSR" id="PIRSR605959-3"/>
    </source>
</evidence>
<name>A0A1W1Z6Q6_9BURK</name>
<keyword evidence="6 16" id="KW-0378">Hydrolase</keyword>
<dbReference type="GO" id="GO:0006559">
    <property type="term" value="P:L-phenylalanine catabolic process"/>
    <property type="evidence" value="ECO:0007669"/>
    <property type="project" value="UniProtKB-UniPathway"/>
</dbReference>
<dbReference type="SUPFAM" id="SSF56529">
    <property type="entry name" value="FAH"/>
    <property type="match status" value="1"/>
</dbReference>
<feature type="domain" description="Fumarylacetoacetase N-terminal" evidence="15">
    <location>
        <begin position="23"/>
        <end position="122"/>
    </location>
</feature>
<comment type="cofactor">
    <cofactor evidence="2 13">
        <name>Mg(2+)</name>
        <dbReference type="ChEBI" id="CHEBI:18420"/>
    </cofactor>
</comment>
<dbReference type="Gene3D" id="3.90.850.10">
    <property type="entry name" value="Fumarylacetoacetase-like, C-terminal domain"/>
    <property type="match status" value="1"/>
</dbReference>
<dbReference type="PANTHER" id="PTHR43069:SF2">
    <property type="entry name" value="FUMARYLACETOACETASE"/>
    <property type="match status" value="1"/>
</dbReference>
<evidence type="ECO:0000313" key="17">
    <source>
        <dbReference type="Proteomes" id="UP000192708"/>
    </source>
</evidence>
<keyword evidence="8 13" id="KW-0460">Magnesium</keyword>
<feature type="binding site" evidence="13">
    <location>
        <position position="263"/>
    </location>
    <ligand>
        <name>Mg(2+)</name>
        <dbReference type="ChEBI" id="CHEBI:18420"/>
    </ligand>
</feature>
<feature type="binding site" evidence="13">
    <location>
        <position position="239"/>
    </location>
    <ligand>
        <name>Mg(2+)</name>
        <dbReference type="ChEBI" id="CHEBI:18420"/>
    </ligand>
</feature>
<feature type="binding site" evidence="13">
    <location>
        <position position="239"/>
    </location>
    <ligand>
        <name>Ca(2+)</name>
        <dbReference type="ChEBI" id="CHEBI:29108"/>
    </ligand>
</feature>
<dbReference type="AlphaFoldDB" id="A0A1W1Z6Q6"/>
<feature type="binding site" evidence="12">
    <location>
        <position position="246"/>
    </location>
    <ligand>
        <name>substrate</name>
    </ligand>
</feature>
<keyword evidence="5 13" id="KW-0479">Metal-binding</keyword>
<feature type="binding site" evidence="13">
    <location>
        <position position="259"/>
    </location>
    <ligand>
        <name>Mg(2+)</name>
        <dbReference type="ChEBI" id="CHEBI:18420"/>
    </ligand>
</feature>
<evidence type="ECO:0000256" key="9">
    <source>
        <dbReference type="ARBA" id="ARBA00022878"/>
    </source>
</evidence>
<keyword evidence="9" id="KW-0828">Tyrosine catabolism</keyword>
<evidence type="ECO:0000256" key="6">
    <source>
        <dbReference type="ARBA" id="ARBA00022801"/>
    </source>
</evidence>
<comment type="cofactor">
    <cofactor evidence="1 13">
        <name>Ca(2+)</name>
        <dbReference type="ChEBI" id="CHEBI:29108"/>
    </cofactor>
</comment>
<dbReference type="GO" id="GO:0006572">
    <property type="term" value="P:L-tyrosine catabolic process"/>
    <property type="evidence" value="ECO:0007669"/>
    <property type="project" value="UniProtKB-KW"/>
</dbReference>
<evidence type="ECO:0000256" key="12">
    <source>
        <dbReference type="PIRSR" id="PIRSR605959-2"/>
    </source>
</evidence>
<gene>
    <name evidence="16" type="ORF">SAMN06296008_104153</name>
</gene>
<dbReference type="GO" id="GO:0046872">
    <property type="term" value="F:metal ion binding"/>
    <property type="evidence" value="ECO:0007669"/>
    <property type="project" value="UniProtKB-KW"/>
</dbReference>
<dbReference type="EMBL" id="FWXJ01000004">
    <property type="protein sequence ID" value="SMC44056.1"/>
    <property type="molecule type" value="Genomic_DNA"/>
</dbReference>
<accession>A0A1W1Z6Q6</accession>
<reference evidence="16 17" key="1">
    <citation type="submission" date="2017-04" db="EMBL/GenBank/DDBJ databases">
        <authorList>
            <person name="Afonso C.L."/>
            <person name="Miller P.J."/>
            <person name="Scott M.A."/>
            <person name="Spackman E."/>
            <person name="Goraichik I."/>
            <person name="Dimitrov K.M."/>
            <person name="Suarez D.L."/>
            <person name="Swayne D.E."/>
        </authorList>
    </citation>
    <scope>NUCLEOTIDE SEQUENCE [LARGE SCALE GENOMIC DNA]</scope>
    <source>
        <strain evidence="16 17">VK13</strain>
    </source>
</reference>
<dbReference type="Proteomes" id="UP000192708">
    <property type="component" value="Unassembled WGS sequence"/>
</dbReference>
<dbReference type="Pfam" id="PF09298">
    <property type="entry name" value="FAA_hydrolase_N"/>
    <property type="match status" value="1"/>
</dbReference>
<protein>
    <recommendedName>
        <fullName evidence="4">fumarylacetoacetase</fullName>
        <ecNumber evidence="4">3.7.1.2</ecNumber>
    </recommendedName>
</protein>
<keyword evidence="17" id="KW-1185">Reference proteome</keyword>
<dbReference type="RefSeq" id="WP_084283114.1">
    <property type="nucleotide sequence ID" value="NZ_FWXJ01000004.1"/>
</dbReference>
<evidence type="ECO:0000313" key="16">
    <source>
        <dbReference type="EMBL" id="SMC44056.1"/>
    </source>
</evidence>
<dbReference type="Pfam" id="PF01557">
    <property type="entry name" value="FAA_hydrolase"/>
    <property type="match status" value="1"/>
</dbReference>
<comment type="pathway">
    <text evidence="3">Amino-acid degradation; L-phenylalanine degradation; acetoacetate and fumarate from L-phenylalanine: step 6/6.</text>
</comment>
<dbReference type="InterPro" id="IPR011234">
    <property type="entry name" value="Fumarylacetoacetase-like_C"/>
</dbReference>
<feature type="active site" description="Proton acceptor" evidence="11">
    <location>
        <position position="140"/>
    </location>
</feature>
<evidence type="ECO:0000256" key="1">
    <source>
        <dbReference type="ARBA" id="ARBA00001913"/>
    </source>
</evidence>
<dbReference type="PANTHER" id="PTHR43069">
    <property type="entry name" value="FUMARYLACETOACETASE"/>
    <property type="match status" value="1"/>
</dbReference>
<dbReference type="InterPro" id="IPR036462">
    <property type="entry name" value="Fumarylacetoacetase_N_sf"/>
</dbReference>
<dbReference type="GO" id="GO:0004334">
    <property type="term" value="F:fumarylacetoacetase activity"/>
    <property type="evidence" value="ECO:0007669"/>
    <property type="project" value="UniProtKB-EC"/>
</dbReference>
<keyword evidence="7 13" id="KW-0106">Calcium</keyword>
<evidence type="ECO:0000256" key="4">
    <source>
        <dbReference type="ARBA" id="ARBA00012094"/>
    </source>
</evidence>
<feature type="binding site" evidence="12">
    <location>
        <position position="149"/>
    </location>
    <ligand>
        <name>substrate</name>
    </ligand>
</feature>
<dbReference type="OrthoDB" id="3766879at2"/>
<evidence type="ECO:0000259" key="15">
    <source>
        <dbReference type="Pfam" id="PF09298"/>
    </source>
</evidence>
<feature type="domain" description="Fumarylacetoacetase-like C-terminal" evidence="14">
    <location>
        <begin position="132"/>
        <end position="429"/>
    </location>
</feature>
<evidence type="ECO:0000256" key="7">
    <source>
        <dbReference type="ARBA" id="ARBA00022837"/>
    </source>
</evidence>
<feature type="binding site" evidence="13">
    <location>
        <position position="205"/>
    </location>
    <ligand>
        <name>Ca(2+)</name>
        <dbReference type="ChEBI" id="CHEBI:29108"/>
    </ligand>
</feature>
<dbReference type="STRING" id="1938817.SAMN06296008_104153"/>
<dbReference type="InterPro" id="IPR015377">
    <property type="entry name" value="Fumarylacetoacetase_N"/>
</dbReference>
<feature type="binding site" evidence="12">
    <location>
        <position position="366"/>
    </location>
    <ligand>
        <name>substrate</name>
    </ligand>
</feature>
<evidence type="ECO:0000256" key="11">
    <source>
        <dbReference type="PIRSR" id="PIRSR605959-1"/>
    </source>
</evidence>
<evidence type="ECO:0000256" key="8">
    <source>
        <dbReference type="ARBA" id="ARBA00022842"/>
    </source>
</evidence>
<feature type="binding site" evidence="13">
    <location>
        <position position="133"/>
    </location>
    <ligand>
        <name>Ca(2+)</name>
        <dbReference type="ChEBI" id="CHEBI:29108"/>
    </ligand>
</feature>
<evidence type="ECO:0000256" key="5">
    <source>
        <dbReference type="ARBA" id="ARBA00022723"/>
    </source>
</evidence>
<dbReference type="SUPFAM" id="SSF63433">
    <property type="entry name" value="Fumarylacetoacetate hydrolase, FAH, N-terminal domain"/>
    <property type="match status" value="1"/>
</dbReference>
<evidence type="ECO:0000259" key="14">
    <source>
        <dbReference type="Pfam" id="PF01557"/>
    </source>
</evidence>
<dbReference type="NCBIfam" id="TIGR01266">
    <property type="entry name" value="fum_ac_acetase"/>
    <property type="match status" value="1"/>
</dbReference>
<dbReference type="EC" id="3.7.1.2" evidence="4"/>
<evidence type="ECO:0000256" key="2">
    <source>
        <dbReference type="ARBA" id="ARBA00001946"/>
    </source>
</evidence>
<evidence type="ECO:0000256" key="3">
    <source>
        <dbReference type="ARBA" id="ARBA00004782"/>
    </source>
</evidence>
<feature type="binding site" evidence="12">
    <location>
        <position position="135"/>
    </location>
    <ligand>
        <name>substrate</name>
    </ligand>
</feature>
<dbReference type="UniPathway" id="UPA00139">
    <property type="reaction ID" value="UER00341"/>
</dbReference>
<dbReference type="GO" id="GO:1902000">
    <property type="term" value="P:homogentisate catabolic process"/>
    <property type="evidence" value="ECO:0007669"/>
    <property type="project" value="TreeGrafter"/>
</dbReference>
<evidence type="ECO:0000256" key="10">
    <source>
        <dbReference type="ARBA" id="ARBA00023232"/>
    </source>
</evidence>
<proteinExistence type="predicted"/>
<keyword evidence="10" id="KW-0585">Phenylalanine catabolism</keyword>
<dbReference type="InterPro" id="IPR005959">
    <property type="entry name" value="Fumarylacetoacetase"/>
</dbReference>
<organism evidence="16 17">
    <name type="scientific">Polynucleobacter kasalickyi</name>
    <dbReference type="NCBI Taxonomy" id="1938817"/>
    <lineage>
        <taxon>Bacteria</taxon>
        <taxon>Pseudomonadati</taxon>
        <taxon>Pseudomonadota</taxon>
        <taxon>Betaproteobacteria</taxon>
        <taxon>Burkholderiales</taxon>
        <taxon>Burkholderiaceae</taxon>
        <taxon>Polynucleobacter</taxon>
    </lineage>
</organism>
<dbReference type="Gene3D" id="2.30.30.230">
    <property type="entry name" value="Fumarylacetoacetase, N-terminal domain"/>
    <property type="match status" value="1"/>
</dbReference>